<comment type="caution">
    <text evidence="3">The sequence shown here is derived from an EMBL/GenBank/DDBJ whole genome shotgun (WGS) entry which is preliminary data.</text>
</comment>
<gene>
    <name evidence="3" type="ORF">AB0A88_31185</name>
</gene>
<evidence type="ECO:0000256" key="2">
    <source>
        <dbReference type="SAM" id="Phobius"/>
    </source>
</evidence>
<dbReference type="InterPro" id="IPR057561">
    <property type="entry name" value="NADase_transloc"/>
</dbReference>
<evidence type="ECO:0000313" key="4">
    <source>
        <dbReference type="Proteomes" id="UP001551329"/>
    </source>
</evidence>
<dbReference type="NCBIfam" id="NF047619">
    <property type="entry name" value="NADase_discoid"/>
    <property type="match status" value="1"/>
</dbReference>
<dbReference type="Proteomes" id="UP001551329">
    <property type="component" value="Unassembled WGS sequence"/>
</dbReference>
<feature type="compositionally biased region" description="Low complexity" evidence="1">
    <location>
        <begin position="39"/>
        <end position="55"/>
    </location>
</feature>
<dbReference type="Gene3D" id="2.60.120.260">
    <property type="entry name" value="Galactose-binding domain-like"/>
    <property type="match status" value="1"/>
</dbReference>
<feature type="region of interest" description="Disordered" evidence="1">
    <location>
        <begin position="39"/>
        <end position="129"/>
    </location>
</feature>
<reference evidence="3 4" key="1">
    <citation type="submission" date="2024-06" db="EMBL/GenBank/DDBJ databases">
        <title>The Natural Products Discovery Center: Release of the First 8490 Sequenced Strains for Exploring Actinobacteria Biosynthetic Diversity.</title>
        <authorList>
            <person name="Kalkreuter E."/>
            <person name="Kautsar S.A."/>
            <person name="Yang D."/>
            <person name="Bader C.D."/>
            <person name="Teijaro C.N."/>
            <person name="Fluegel L."/>
            <person name="Davis C.M."/>
            <person name="Simpson J.R."/>
            <person name="Lauterbach L."/>
            <person name="Steele A.D."/>
            <person name="Gui C."/>
            <person name="Meng S."/>
            <person name="Li G."/>
            <person name="Viehrig K."/>
            <person name="Ye F."/>
            <person name="Su P."/>
            <person name="Kiefer A.F."/>
            <person name="Nichols A."/>
            <person name="Cepeda A.J."/>
            <person name="Yan W."/>
            <person name="Fan B."/>
            <person name="Jiang Y."/>
            <person name="Adhikari A."/>
            <person name="Zheng C.-J."/>
            <person name="Schuster L."/>
            <person name="Cowan T.M."/>
            <person name="Smanski M.J."/>
            <person name="Chevrette M.G."/>
            <person name="De Carvalho L.P.S."/>
            <person name="Shen B."/>
        </authorList>
    </citation>
    <scope>NUCLEOTIDE SEQUENCE [LARGE SCALE GENOMIC DNA]</scope>
    <source>
        <strain evidence="3 4">NPDC045974</strain>
    </source>
</reference>
<dbReference type="SUPFAM" id="SSF49785">
    <property type="entry name" value="Galactose-binding domain-like"/>
    <property type="match status" value="1"/>
</dbReference>
<dbReference type="RefSeq" id="WP_358473124.1">
    <property type="nucleotide sequence ID" value="NZ_JBEZAE010000028.1"/>
</dbReference>
<keyword evidence="4" id="KW-1185">Reference proteome</keyword>
<feature type="compositionally biased region" description="Low complexity" evidence="1">
    <location>
        <begin position="82"/>
        <end position="101"/>
    </location>
</feature>
<feature type="compositionally biased region" description="Low complexity" evidence="1">
    <location>
        <begin position="108"/>
        <end position="122"/>
    </location>
</feature>
<protein>
    <submittedName>
        <fullName evidence="3">Zinc ribbon domain-containing protein</fullName>
    </submittedName>
</protein>
<name>A0ABV3CIG1_9ACTN</name>
<dbReference type="EMBL" id="JBEZAE010000028">
    <property type="protein sequence ID" value="MEU7074563.1"/>
    <property type="molecule type" value="Genomic_DNA"/>
</dbReference>
<feature type="region of interest" description="Disordered" evidence="1">
    <location>
        <begin position="1"/>
        <end position="21"/>
    </location>
</feature>
<dbReference type="InterPro" id="IPR008979">
    <property type="entry name" value="Galactose-bd-like_sf"/>
</dbReference>
<keyword evidence="2" id="KW-0812">Transmembrane</keyword>
<feature type="transmembrane region" description="Helical" evidence="2">
    <location>
        <begin position="224"/>
        <end position="243"/>
    </location>
</feature>
<accession>A0ABV3CIG1</accession>
<organism evidence="3 4">
    <name type="scientific">Streptomyces narbonensis</name>
    <dbReference type="NCBI Taxonomy" id="67333"/>
    <lineage>
        <taxon>Bacteria</taxon>
        <taxon>Bacillati</taxon>
        <taxon>Actinomycetota</taxon>
        <taxon>Actinomycetes</taxon>
        <taxon>Kitasatosporales</taxon>
        <taxon>Streptomycetaceae</taxon>
        <taxon>Streptomyces</taxon>
    </lineage>
</organism>
<sequence>MSDAPLSRPCPDCASPVRASDQSFCDSCGAFLRWDAPTTATPEATADPVEAATAPQEVSPARPAESAAEDTEVRPAARSEETTAPLPAVASTPASAPAPVRASPPAPVSEASPGPEASPGSDDGSDTAVRSLLVPVPGSRPAEPAVAAPVLPARPEAARPVPRAAAAPAPVEGGTPCPACRLTNTPGRHFCRYCATPMVPERLSTAEGPYAGRRPGLTRDRSRWLVRALIATAVVAVVVGGVVGGPPAARAVQDHFATRVPVHPVSWTASHSAPKQDPKLAGDGYSNTWWGTGYAGDSAGQYLEAGFAEPTDLLSLLITPGSSKNTTQADGQATPRTFDLVVKDASGETRVSHHLINDGGTQRVDLRVRDALSVRLVLRTAWRADPRRQVAVAELEFFGRSVS</sequence>
<evidence type="ECO:0000313" key="3">
    <source>
        <dbReference type="EMBL" id="MEU7074563.1"/>
    </source>
</evidence>
<proteinExistence type="predicted"/>
<evidence type="ECO:0000256" key="1">
    <source>
        <dbReference type="SAM" id="MobiDB-lite"/>
    </source>
</evidence>
<keyword evidence="2" id="KW-1133">Transmembrane helix</keyword>
<keyword evidence="2" id="KW-0472">Membrane</keyword>
<feature type="compositionally biased region" description="Basic and acidic residues" evidence="1">
    <location>
        <begin position="71"/>
        <end position="81"/>
    </location>
</feature>